<dbReference type="Gene3D" id="4.10.410.40">
    <property type="match status" value="1"/>
</dbReference>
<protein>
    <submittedName>
        <fullName evidence="1">Phage tail protein</fullName>
    </submittedName>
</protein>
<evidence type="ECO:0000313" key="2">
    <source>
        <dbReference type="Proteomes" id="UP001589758"/>
    </source>
</evidence>
<reference evidence="1 2" key="1">
    <citation type="submission" date="2024-09" db="EMBL/GenBank/DDBJ databases">
        <authorList>
            <person name="Sun Q."/>
            <person name="Mori K."/>
        </authorList>
    </citation>
    <scope>NUCLEOTIDE SEQUENCE [LARGE SCALE GENOMIC DNA]</scope>
    <source>
        <strain evidence="1 2">CCM 8545</strain>
    </source>
</reference>
<dbReference type="Pfam" id="PF08813">
    <property type="entry name" value="Phage_tail_3"/>
    <property type="match status" value="1"/>
</dbReference>
<organism evidence="1 2">
    <name type="scientific">Thorsellia kenyensis</name>
    <dbReference type="NCBI Taxonomy" id="1549888"/>
    <lineage>
        <taxon>Bacteria</taxon>
        <taxon>Pseudomonadati</taxon>
        <taxon>Pseudomonadota</taxon>
        <taxon>Gammaproteobacteria</taxon>
        <taxon>Enterobacterales</taxon>
        <taxon>Thorselliaceae</taxon>
        <taxon>Thorsellia</taxon>
    </lineage>
</organism>
<dbReference type="InterPro" id="IPR014918">
    <property type="entry name" value="Phage_tail_3"/>
</dbReference>
<sequence>MAISLPNGATLSASTKLLAEVKFTAITNALAPEVTLATGHGLKTGDVVVIKSGWSGINQIVTEIEVTADKAKLKEVDTSDTNKYNTGGGVGSLQKVDGWTEISQIKDIDFSGGEQQTTEVQFLSDDKARQINTYKSPKAVKLTIVHDSTLPFYPLMRKADESQAIHAIKMYVPKASENRYFAGTISFDDTPTSKQNEAETISAGINVESSRLTFHKFSV</sequence>
<proteinExistence type="predicted"/>
<evidence type="ECO:0000313" key="1">
    <source>
        <dbReference type="EMBL" id="MFC0179003.1"/>
    </source>
</evidence>
<dbReference type="Proteomes" id="UP001589758">
    <property type="component" value="Unassembled WGS sequence"/>
</dbReference>
<dbReference type="RefSeq" id="WP_385876098.1">
    <property type="nucleotide sequence ID" value="NZ_JBHLXE010000027.1"/>
</dbReference>
<name>A0ABV6C7R1_9GAMM</name>
<accession>A0ABV6C7R1</accession>
<comment type="caution">
    <text evidence="1">The sequence shown here is derived from an EMBL/GenBank/DDBJ whole genome shotgun (WGS) entry which is preliminary data.</text>
</comment>
<keyword evidence="2" id="KW-1185">Reference proteome</keyword>
<gene>
    <name evidence="1" type="ORF">ACFFIT_02655</name>
</gene>
<dbReference type="EMBL" id="JBHLXE010000027">
    <property type="protein sequence ID" value="MFC0179003.1"/>
    <property type="molecule type" value="Genomic_DNA"/>
</dbReference>